<evidence type="ECO:0000313" key="1">
    <source>
        <dbReference type="EMBL" id="GAH64745.1"/>
    </source>
</evidence>
<reference evidence="1" key="1">
    <citation type="journal article" date="2014" name="Front. Microbiol.">
        <title>High frequency of phylogenetically diverse reductive dehalogenase-homologous genes in deep subseafloor sedimentary metagenomes.</title>
        <authorList>
            <person name="Kawai M."/>
            <person name="Futagami T."/>
            <person name="Toyoda A."/>
            <person name="Takaki Y."/>
            <person name="Nishi S."/>
            <person name="Hori S."/>
            <person name="Arai W."/>
            <person name="Tsubouchi T."/>
            <person name="Morono Y."/>
            <person name="Uchiyama I."/>
            <person name="Ito T."/>
            <person name="Fujiyama A."/>
            <person name="Inagaki F."/>
            <person name="Takami H."/>
        </authorList>
    </citation>
    <scope>NUCLEOTIDE SEQUENCE</scope>
    <source>
        <strain evidence="1">Expedition CK06-06</strain>
    </source>
</reference>
<name>X1I606_9ZZZZ</name>
<gene>
    <name evidence="1" type="ORF">S03H2_48484</name>
</gene>
<proteinExistence type="predicted"/>
<protein>
    <submittedName>
        <fullName evidence="1">Uncharacterized protein</fullName>
    </submittedName>
</protein>
<dbReference type="EMBL" id="BARU01030571">
    <property type="protein sequence ID" value="GAH64745.1"/>
    <property type="molecule type" value="Genomic_DNA"/>
</dbReference>
<sequence>MSAWQQFFVDHFILEGKKIIEFLSWLLIAGDVTGLNRHKLTYEQLEALYKGEPWQTLHQCREKA</sequence>
<accession>X1I606</accession>
<organism evidence="1">
    <name type="scientific">marine sediment metagenome</name>
    <dbReference type="NCBI Taxonomy" id="412755"/>
    <lineage>
        <taxon>unclassified sequences</taxon>
        <taxon>metagenomes</taxon>
        <taxon>ecological metagenomes</taxon>
    </lineage>
</organism>
<comment type="caution">
    <text evidence="1">The sequence shown here is derived from an EMBL/GenBank/DDBJ whole genome shotgun (WGS) entry which is preliminary data.</text>
</comment>
<dbReference type="AlphaFoldDB" id="X1I606"/>